<dbReference type="GeneID" id="36631127"/>
<accession>A0A2T4ALJ0</accession>
<dbReference type="Proteomes" id="UP000241690">
    <property type="component" value="Unassembled WGS sequence"/>
</dbReference>
<evidence type="ECO:0000313" key="1">
    <source>
        <dbReference type="EMBL" id="PTB57961.1"/>
    </source>
</evidence>
<dbReference type="AlphaFoldDB" id="A0A2T4ALJ0"/>
<name>A0A2T4ALJ0_TRIHA</name>
<gene>
    <name evidence="1" type="ORF">M431DRAFT_77190</name>
</gene>
<dbReference type="EMBL" id="KZ679677">
    <property type="protein sequence ID" value="PTB57961.1"/>
    <property type="molecule type" value="Genomic_DNA"/>
</dbReference>
<evidence type="ECO:0008006" key="3">
    <source>
        <dbReference type="Google" id="ProtNLM"/>
    </source>
</evidence>
<evidence type="ECO:0000313" key="2">
    <source>
        <dbReference type="Proteomes" id="UP000241690"/>
    </source>
</evidence>
<dbReference type="STRING" id="983964.A0A2T4ALJ0"/>
<organism evidence="1 2">
    <name type="scientific">Trichoderma harzianum CBS 226.95</name>
    <dbReference type="NCBI Taxonomy" id="983964"/>
    <lineage>
        <taxon>Eukaryota</taxon>
        <taxon>Fungi</taxon>
        <taxon>Dikarya</taxon>
        <taxon>Ascomycota</taxon>
        <taxon>Pezizomycotina</taxon>
        <taxon>Sordariomycetes</taxon>
        <taxon>Hypocreomycetidae</taxon>
        <taxon>Hypocreales</taxon>
        <taxon>Hypocreaceae</taxon>
        <taxon>Trichoderma</taxon>
    </lineage>
</organism>
<dbReference type="InterPro" id="IPR023213">
    <property type="entry name" value="CAT-like_dom_sf"/>
</dbReference>
<keyword evidence="2" id="KW-1185">Reference proteome</keyword>
<reference evidence="1 2" key="1">
    <citation type="submission" date="2016-07" db="EMBL/GenBank/DDBJ databases">
        <title>Multiple horizontal gene transfer events from other fungi enriched the ability of initially mycotrophic Trichoderma (Ascomycota) to feed on dead plant biomass.</title>
        <authorList>
            <consortium name="DOE Joint Genome Institute"/>
            <person name="Aerts A."/>
            <person name="Atanasova L."/>
            <person name="Chenthamara K."/>
            <person name="Zhang J."/>
            <person name="Grujic M."/>
            <person name="Henrissat B."/>
            <person name="Kuo A."/>
            <person name="Salamov A."/>
            <person name="Lipzen A."/>
            <person name="Labutti K."/>
            <person name="Barry K."/>
            <person name="Miao Y."/>
            <person name="Rahimi M.J."/>
            <person name="Shen Q."/>
            <person name="Grigoriev I.V."/>
            <person name="Kubicek C.P."/>
            <person name="Druzhinina I.S."/>
        </authorList>
    </citation>
    <scope>NUCLEOTIDE SEQUENCE [LARGE SCALE GENOMIC DNA]</scope>
    <source>
        <strain evidence="1 2">CBS 226.95</strain>
    </source>
</reference>
<dbReference type="RefSeq" id="XP_024777638.1">
    <property type="nucleotide sequence ID" value="XM_024922544.1"/>
</dbReference>
<protein>
    <recommendedName>
        <fullName evidence="3">Transferase family protein</fullName>
    </recommendedName>
</protein>
<dbReference type="Gene3D" id="3.30.559.10">
    <property type="entry name" value="Chloramphenicol acetyltransferase-like domain"/>
    <property type="match status" value="2"/>
</dbReference>
<sequence length="489" mass="55644">MSKYASGYELTPIEQNGMRQYKRIAIILRLLLTEHDYDRETQTVQWEILEAFREATEAWPFLCCSVGADKDGKLTLLGTPAMIIKDAQSELLDAHGRTRIDPRFEEMRSQLDSNSLGADFFRSEAGLSLTTGMPTVMIKLSLLSRCLVVGFSFYEAVFDGEFIGRFFSRLIDFTWHRGDNNGHIWDRTTFVPSADIDRNMFCFYNWRLEPLPLITPKDRLVCRLIEFKKAFVTDLIGRIRQEVGNSAPGCKDEYSVVAMLWVTIVHARILKDRIGAWDTARLNILLPGQPNATRGEAYDWNYFGNSTVPTVAQLSVPRLLYFASDDGSHGFQGEIEPKYTVRGLADAAKAIHYAINKVDGTYVRRLMGAKKTLHPSLDLAAYNRGIDRHRTGMVFEDWSGYSSYQNQVIGTPYTRGYAEAFLPCADDKEEGKIVLLPQRRGPVASEDEIGWATWVCLDVEEMPRVLRQLNRQGWIMGEAAPFRNTRRSL</sequence>
<proteinExistence type="predicted"/>